<evidence type="ECO:0000313" key="7">
    <source>
        <dbReference type="Proteomes" id="UP001295684"/>
    </source>
</evidence>
<dbReference type="Pfam" id="PF02825">
    <property type="entry name" value="WWE"/>
    <property type="match status" value="1"/>
</dbReference>
<dbReference type="InterPro" id="IPR051712">
    <property type="entry name" value="ARTD-AVP"/>
</dbReference>
<dbReference type="Proteomes" id="UP001295684">
    <property type="component" value="Unassembled WGS sequence"/>
</dbReference>
<dbReference type="GO" id="GO:0005634">
    <property type="term" value="C:nucleus"/>
    <property type="evidence" value="ECO:0007669"/>
    <property type="project" value="UniProtKB-SubCell"/>
</dbReference>
<evidence type="ECO:0000256" key="3">
    <source>
        <dbReference type="ARBA" id="ARBA00024347"/>
    </source>
</evidence>
<accession>A0AAD1X6K3</accession>
<keyword evidence="7" id="KW-1185">Reference proteome</keyword>
<evidence type="ECO:0000256" key="2">
    <source>
        <dbReference type="ARBA" id="ARBA00023242"/>
    </source>
</evidence>
<keyword evidence="4" id="KW-0808">Transferase</keyword>
<organism evidence="6 7">
    <name type="scientific">Euplotes crassus</name>
    <dbReference type="NCBI Taxonomy" id="5936"/>
    <lineage>
        <taxon>Eukaryota</taxon>
        <taxon>Sar</taxon>
        <taxon>Alveolata</taxon>
        <taxon>Ciliophora</taxon>
        <taxon>Intramacronucleata</taxon>
        <taxon>Spirotrichea</taxon>
        <taxon>Hypotrichia</taxon>
        <taxon>Euplotida</taxon>
        <taxon>Euplotidae</taxon>
        <taxon>Moneuplotes</taxon>
    </lineage>
</organism>
<dbReference type="EC" id="2.4.2.-" evidence="4"/>
<reference evidence="6" key="1">
    <citation type="submission" date="2023-07" db="EMBL/GenBank/DDBJ databases">
        <authorList>
            <consortium name="AG Swart"/>
            <person name="Singh M."/>
            <person name="Singh A."/>
            <person name="Seah K."/>
            <person name="Emmerich C."/>
        </authorList>
    </citation>
    <scope>NUCLEOTIDE SEQUENCE</scope>
    <source>
        <strain evidence="6">DP1</strain>
    </source>
</reference>
<comment type="similarity">
    <text evidence="3">Belongs to the ARTD/PARP family.</text>
</comment>
<dbReference type="Gene3D" id="3.90.228.10">
    <property type="match status" value="1"/>
</dbReference>
<keyword evidence="2" id="KW-0539">Nucleus</keyword>
<proteinExistence type="inferred from homology"/>
<comment type="subcellular location">
    <subcellularLocation>
        <location evidence="1">Nucleus</location>
    </subcellularLocation>
</comment>
<dbReference type="PANTHER" id="PTHR45740">
    <property type="entry name" value="POLY [ADP-RIBOSE] POLYMERASE"/>
    <property type="match status" value="1"/>
</dbReference>
<dbReference type="InterPro" id="IPR012317">
    <property type="entry name" value="Poly(ADP-ribose)pol_cat_dom"/>
</dbReference>
<dbReference type="InterPro" id="IPR004170">
    <property type="entry name" value="WWE_dom"/>
</dbReference>
<dbReference type="GO" id="GO:0003950">
    <property type="term" value="F:NAD+ poly-ADP-ribosyltransferase activity"/>
    <property type="evidence" value="ECO:0007669"/>
    <property type="project" value="UniProtKB-UniRule"/>
</dbReference>
<evidence type="ECO:0000259" key="5">
    <source>
        <dbReference type="PROSITE" id="PS51059"/>
    </source>
</evidence>
<dbReference type="Gene3D" id="3.30.720.50">
    <property type="match status" value="1"/>
</dbReference>
<evidence type="ECO:0000256" key="1">
    <source>
        <dbReference type="ARBA" id="ARBA00004123"/>
    </source>
</evidence>
<dbReference type="SUPFAM" id="SSF117839">
    <property type="entry name" value="WWE domain"/>
    <property type="match status" value="1"/>
</dbReference>
<dbReference type="InterPro" id="IPR037197">
    <property type="entry name" value="WWE_dom_sf"/>
</dbReference>
<keyword evidence="4" id="KW-0328">Glycosyltransferase</keyword>
<dbReference type="PROSITE" id="PS51059">
    <property type="entry name" value="PARP_CATALYTIC"/>
    <property type="match status" value="1"/>
</dbReference>
<dbReference type="SUPFAM" id="SSF56399">
    <property type="entry name" value="ADP-ribosylation"/>
    <property type="match status" value="1"/>
</dbReference>
<dbReference type="PANTHER" id="PTHR45740:SF2">
    <property type="entry name" value="POLY [ADP-RIBOSE] POLYMERASE"/>
    <property type="match status" value="1"/>
</dbReference>
<feature type="domain" description="PARP catalytic" evidence="5">
    <location>
        <begin position="400"/>
        <end position="597"/>
    </location>
</feature>
<dbReference type="GO" id="GO:1990404">
    <property type="term" value="F:NAD+-protein mono-ADP-ribosyltransferase activity"/>
    <property type="evidence" value="ECO:0007669"/>
    <property type="project" value="TreeGrafter"/>
</dbReference>
<dbReference type="EMBL" id="CAMPGE010003808">
    <property type="protein sequence ID" value="CAI2362654.1"/>
    <property type="molecule type" value="Genomic_DNA"/>
</dbReference>
<keyword evidence="4" id="KW-0520">NAD</keyword>
<sequence length="597" mass="69090">METIIEEKFIKFELSGIQITYIDQVLRKEAEYIISNYNPEFRKDCIVMKDGKDEQTQTCLCYLRQLKDMVEDIRIIQLPALEPEVIKFLQEEHESGGKRLDVFCKSSRLAHDDKALIGDDPSFYLFLNKISSEFSGKFNAIEIFEDYMLNKEATEKERCIEEVKESVKSAETSLESKEDKIKIVIIKTRPDIMQAFFAPFYYHKVLELIVASSGKSLEAKEHISIGTKGKMSKDSSKKMISFKCNKSLSEKERDEFFNQCESELNKDCIKVDQTHLPSQTQSEKWWYFKDDTGILIPYSKKLNNLTEKSFKKMKLSLQSNPKPRAILKVQEGSFEYIIDLSTSRLGEGTQKNTGTKKVRKIFRKDSYFSTEDKRLHHLEKELKFKPLALSFKAYPRNWTDIEKLSYKTSIYNTVKVDLSSSEAKKIFDFVKKSGSKAKILQIERIQNLAAYQKYSKEKEMIQQKYEDGERIESLLFHGTSITNPTTVISSEEGFDMRFSRQGLWGRGIYFAEKMEYSDKYAFQDSSDSSKAKQVFLAQVLTGKSCSLTSDKALIIPPTNESTLLRYDSVEGKAEGSNIHIVYENGRSYPKYLLSYSY</sequence>
<dbReference type="Pfam" id="PF00644">
    <property type="entry name" value="PARP"/>
    <property type="match status" value="1"/>
</dbReference>
<comment type="caution">
    <text evidence="6">The sequence shown here is derived from an EMBL/GenBank/DDBJ whole genome shotgun (WGS) entry which is preliminary data.</text>
</comment>
<name>A0AAD1X6K3_EUPCR</name>
<gene>
    <name evidence="6" type="ORF">ECRASSUSDP1_LOCUS3980</name>
</gene>
<dbReference type="AlphaFoldDB" id="A0AAD1X6K3"/>
<protein>
    <recommendedName>
        <fullName evidence="4">Poly [ADP-ribose] polymerase</fullName>
        <shortName evidence="4">PARP</shortName>
        <ecNumber evidence="4">2.4.2.-</ecNumber>
    </recommendedName>
</protein>
<evidence type="ECO:0000256" key="4">
    <source>
        <dbReference type="RuleBase" id="RU362114"/>
    </source>
</evidence>
<evidence type="ECO:0000313" key="6">
    <source>
        <dbReference type="EMBL" id="CAI2362654.1"/>
    </source>
</evidence>